<feature type="domain" description="Resolvase/invertase-type recombinase catalytic" evidence="1">
    <location>
        <begin position="8"/>
        <end position="85"/>
    </location>
</feature>
<dbReference type="Gene3D" id="3.40.50.1390">
    <property type="entry name" value="Resolvase, N-terminal catalytic domain"/>
    <property type="match status" value="1"/>
</dbReference>
<organism evidence="2 3">
    <name type="scientific">Victivallis vadensis</name>
    <dbReference type="NCBI Taxonomy" id="172901"/>
    <lineage>
        <taxon>Bacteria</taxon>
        <taxon>Pseudomonadati</taxon>
        <taxon>Lentisphaerota</taxon>
        <taxon>Lentisphaeria</taxon>
        <taxon>Victivallales</taxon>
        <taxon>Victivallaceae</taxon>
        <taxon>Victivallis</taxon>
    </lineage>
</organism>
<dbReference type="GO" id="GO:0000150">
    <property type="term" value="F:DNA strand exchange activity"/>
    <property type="evidence" value="ECO:0007669"/>
    <property type="project" value="InterPro"/>
</dbReference>
<comment type="caution">
    <text evidence="2">The sequence shown here is derived from an EMBL/GenBank/DDBJ whole genome shotgun (WGS) entry which is preliminary data.</text>
</comment>
<dbReference type="PANTHER" id="PTHR30461:SF23">
    <property type="entry name" value="DNA RECOMBINASE-RELATED"/>
    <property type="match status" value="1"/>
</dbReference>
<dbReference type="SUPFAM" id="SSF53041">
    <property type="entry name" value="Resolvase-like"/>
    <property type="match status" value="1"/>
</dbReference>
<dbReference type="GO" id="GO:0003677">
    <property type="term" value="F:DNA binding"/>
    <property type="evidence" value="ECO:0007669"/>
    <property type="project" value="InterPro"/>
</dbReference>
<evidence type="ECO:0000259" key="1">
    <source>
        <dbReference type="PROSITE" id="PS51736"/>
    </source>
</evidence>
<dbReference type="InterPro" id="IPR050639">
    <property type="entry name" value="SSR_resolvase"/>
</dbReference>
<dbReference type="AlphaFoldDB" id="A0A848AUF6"/>
<protein>
    <submittedName>
        <fullName evidence="2">Recombinase family protein</fullName>
    </submittedName>
</protein>
<dbReference type="CDD" id="cd00338">
    <property type="entry name" value="Ser_Recombinase"/>
    <property type="match status" value="1"/>
</dbReference>
<proteinExistence type="predicted"/>
<sequence length="85" mass="9698">MDKSQIKRCAIYTRKSTDENLQDSFNSLDAQREAAEAYIQSQKMNGWRLLPDRYDDGGYSGGNMNRPGLKKLLEDVKAGKIDIIR</sequence>
<dbReference type="PROSITE" id="PS51736">
    <property type="entry name" value="RECOMBINASES_3"/>
    <property type="match status" value="1"/>
</dbReference>
<dbReference type="EMBL" id="JABAEW010000002">
    <property type="protein sequence ID" value="NMD85240.1"/>
    <property type="molecule type" value="Genomic_DNA"/>
</dbReference>
<dbReference type="PANTHER" id="PTHR30461">
    <property type="entry name" value="DNA-INVERTASE FROM LAMBDOID PROPHAGE"/>
    <property type="match status" value="1"/>
</dbReference>
<dbReference type="Proteomes" id="UP000576225">
    <property type="component" value="Unassembled WGS sequence"/>
</dbReference>
<dbReference type="InterPro" id="IPR006119">
    <property type="entry name" value="Resolv_N"/>
</dbReference>
<dbReference type="SMART" id="SM00857">
    <property type="entry name" value="Resolvase"/>
    <property type="match status" value="1"/>
</dbReference>
<evidence type="ECO:0000313" key="2">
    <source>
        <dbReference type="EMBL" id="NMD85240.1"/>
    </source>
</evidence>
<dbReference type="InterPro" id="IPR036162">
    <property type="entry name" value="Resolvase-like_N_sf"/>
</dbReference>
<dbReference type="Pfam" id="PF00239">
    <property type="entry name" value="Resolvase"/>
    <property type="match status" value="1"/>
</dbReference>
<gene>
    <name evidence="2" type="ORF">HF882_01435</name>
</gene>
<name>A0A848AUF6_9BACT</name>
<reference evidence="2 3" key="1">
    <citation type="submission" date="2020-04" db="EMBL/GenBank/DDBJ databases">
        <authorList>
            <person name="Hitch T.C.A."/>
            <person name="Wylensek D."/>
            <person name="Clavel T."/>
        </authorList>
    </citation>
    <scope>NUCLEOTIDE SEQUENCE [LARGE SCALE GENOMIC DNA]</scope>
    <source>
        <strain evidence="2 3">COR2-253-APC-1A</strain>
    </source>
</reference>
<accession>A0A848AUF6</accession>
<evidence type="ECO:0000313" key="3">
    <source>
        <dbReference type="Proteomes" id="UP000576225"/>
    </source>
</evidence>